<name>A0A935MSL2_9RHOO</name>
<protein>
    <submittedName>
        <fullName evidence="1">Uncharacterized protein</fullName>
    </submittedName>
</protein>
<organism evidence="1 2">
    <name type="scientific">Candidatus Dechloromonas phosphorivorans</name>
    <dbReference type="NCBI Taxonomy" id="2899244"/>
    <lineage>
        <taxon>Bacteria</taxon>
        <taxon>Pseudomonadati</taxon>
        <taxon>Pseudomonadota</taxon>
        <taxon>Betaproteobacteria</taxon>
        <taxon>Rhodocyclales</taxon>
        <taxon>Azonexaceae</taxon>
        <taxon>Dechloromonas</taxon>
    </lineage>
</organism>
<reference evidence="1 2" key="1">
    <citation type="submission" date="2020-10" db="EMBL/GenBank/DDBJ databases">
        <title>Connecting structure to function with the recovery of over 1000 high-quality activated sludge metagenome-assembled genomes encoding full-length rRNA genes using long-read sequencing.</title>
        <authorList>
            <person name="Singleton C.M."/>
            <person name="Petriglieri F."/>
            <person name="Kristensen J.M."/>
            <person name="Kirkegaard R.H."/>
            <person name="Michaelsen T.Y."/>
            <person name="Andersen M.H."/>
            <person name="Karst S.M."/>
            <person name="Dueholm M.S."/>
            <person name="Nielsen P.H."/>
            <person name="Albertsen M."/>
        </authorList>
    </citation>
    <scope>NUCLEOTIDE SEQUENCE [LARGE SCALE GENOMIC DNA]</scope>
    <source>
        <strain evidence="1">EsbW_18-Q3-R4-48_BATAC.463</strain>
    </source>
</reference>
<dbReference type="AlphaFoldDB" id="A0A935MSL2"/>
<dbReference type="EMBL" id="JADJMS010000049">
    <property type="protein sequence ID" value="MBK7417243.1"/>
    <property type="molecule type" value="Genomic_DNA"/>
</dbReference>
<dbReference type="Proteomes" id="UP000739411">
    <property type="component" value="Unassembled WGS sequence"/>
</dbReference>
<evidence type="ECO:0000313" key="1">
    <source>
        <dbReference type="EMBL" id="MBK7417243.1"/>
    </source>
</evidence>
<gene>
    <name evidence="1" type="ORF">IPJ38_21235</name>
</gene>
<proteinExistence type="predicted"/>
<comment type="caution">
    <text evidence="1">The sequence shown here is derived from an EMBL/GenBank/DDBJ whole genome shotgun (WGS) entry which is preliminary data.</text>
</comment>
<evidence type="ECO:0000313" key="2">
    <source>
        <dbReference type="Proteomes" id="UP000739411"/>
    </source>
</evidence>
<sequence length="59" mass="6527">MQGILLYQIEALDGGTLPPAEILPLLNILKSAATGVFRPRWSCATCESCYPWRASINEF</sequence>
<accession>A0A935MSL2</accession>